<evidence type="ECO:0000313" key="1">
    <source>
        <dbReference type="EMBL" id="MES1920966.1"/>
    </source>
</evidence>
<comment type="caution">
    <text evidence="1">The sequence shown here is derived from an EMBL/GenBank/DDBJ whole genome shotgun (WGS) entry which is preliminary data.</text>
</comment>
<dbReference type="EMBL" id="JBDODL010000985">
    <property type="protein sequence ID" value="MES1920966.1"/>
    <property type="molecule type" value="Genomic_DNA"/>
</dbReference>
<gene>
    <name evidence="1" type="ORF">MHBO_002566</name>
</gene>
<dbReference type="SUPFAM" id="SSF56112">
    <property type="entry name" value="Protein kinase-like (PK-like)"/>
    <property type="match status" value="1"/>
</dbReference>
<proteinExistence type="predicted"/>
<name>A0ABV2AMR9_9EUKA</name>
<accession>A0ABV2AMR9</accession>
<dbReference type="Gene3D" id="3.30.200.20">
    <property type="entry name" value="Phosphorylase Kinase, domain 1"/>
    <property type="match status" value="1"/>
</dbReference>
<keyword evidence="2" id="KW-1185">Reference proteome</keyword>
<dbReference type="Proteomes" id="UP001439008">
    <property type="component" value="Unassembled WGS sequence"/>
</dbReference>
<protein>
    <submittedName>
        <fullName evidence="1">Uncharacterized protein</fullName>
    </submittedName>
</protein>
<sequence>MDTTAIKELKSKHYNVLRQLEYIDGRIFMSFEGYLSLMKVEKLGGIYLVKVFPINFLYNIILENINEEIKLYKEIESPYVVKFHDSFVTDKFHYVLLNFDDGKNLAFEIFNDLYLEHK</sequence>
<organism evidence="1 2">
    <name type="scientific">Bonamia ostreae</name>
    <dbReference type="NCBI Taxonomy" id="126728"/>
    <lineage>
        <taxon>Eukaryota</taxon>
        <taxon>Sar</taxon>
        <taxon>Rhizaria</taxon>
        <taxon>Endomyxa</taxon>
        <taxon>Ascetosporea</taxon>
        <taxon>Haplosporida</taxon>
        <taxon>Bonamia</taxon>
    </lineage>
</organism>
<evidence type="ECO:0000313" key="2">
    <source>
        <dbReference type="Proteomes" id="UP001439008"/>
    </source>
</evidence>
<reference evidence="1 2" key="1">
    <citation type="journal article" date="2024" name="BMC Biol.">
        <title>Comparative genomics of Ascetosporea gives new insight into the evolutionary basis for animal parasitism in Rhizaria.</title>
        <authorList>
            <person name="Hiltunen Thoren M."/>
            <person name="Onut-Brannstrom I."/>
            <person name="Alfjorden A."/>
            <person name="Peckova H."/>
            <person name="Swords F."/>
            <person name="Hooper C."/>
            <person name="Holzer A.S."/>
            <person name="Bass D."/>
            <person name="Burki F."/>
        </authorList>
    </citation>
    <scope>NUCLEOTIDE SEQUENCE [LARGE SCALE GENOMIC DNA]</scope>
    <source>
        <strain evidence="1">20-A016</strain>
    </source>
</reference>
<dbReference type="InterPro" id="IPR011009">
    <property type="entry name" value="Kinase-like_dom_sf"/>
</dbReference>